<comment type="function">
    <text evidence="11">Catalyzes the phosphorylation of the hydroxyl group of 4-methyl-5-beta-hydroxyethylthiazole (THZ).</text>
</comment>
<sequence length="287" mass="28935">MPALPLAKRLPTLDGIVAAHAELRARRPLVQCLTNVVSANFMANVLLAAGASPAMVDNPEEAAGFAKVAGAVLVNLGTPTSAQVESMRLAVQAANAAGRPWVLDPIGAGGLPWRGAVAAELLRQNPSVVRGNASEIIGLAGLGEGAPGFDSSDDPAQAVPAAVELLRQCQAVSASGPVDHVLGWVGDSADSAVPRLLRIGGGSALLPRVTASGCALGALVAAYLAVSEDAFTALSAAHVHFAVASELAEEGSRGPGTFAALFLDALDAVDAELIRQRAQLMPEQAGA</sequence>
<comment type="catalytic activity">
    <reaction evidence="1 11">
        <text>5-(2-hydroxyethyl)-4-methylthiazole + ATP = 4-methyl-5-(2-phosphooxyethyl)-thiazole + ADP + H(+)</text>
        <dbReference type="Rhea" id="RHEA:24212"/>
        <dbReference type="ChEBI" id="CHEBI:15378"/>
        <dbReference type="ChEBI" id="CHEBI:17957"/>
        <dbReference type="ChEBI" id="CHEBI:30616"/>
        <dbReference type="ChEBI" id="CHEBI:58296"/>
        <dbReference type="ChEBI" id="CHEBI:456216"/>
        <dbReference type="EC" id="2.7.1.50"/>
    </reaction>
</comment>
<evidence type="ECO:0000256" key="9">
    <source>
        <dbReference type="ARBA" id="ARBA00022842"/>
    </source>
</evidence>
<feature type="binding site" evidence="11">
    <location>
        <position position="175"/>
    </location>
    <ligand>
        <name>ATP</name>
        <dbReference type="ChEBI" id="CHEBI:30616"/>
    </ligand>
</feature>
<dbReference type="CDD" id="cd01170">
    <property type="entry name" value="THZ_kinase"/>
    <property type="match status" value="1"/>
</dbReference>
<evidence type="ECO:0000256" key="10">
    <source>
        <dbReference type="ARBA" id="ARBA00022977"/>
    </source>
</evidence>
<dbReference type="RefSeq" id="WP_084166628.1">
    <property type="nucleotide sequence ID" value="NZ_HG322950.1"/>
</dbReference>
<dbReference type="InterPro" id="IPR029056">
    <property type="entry name" value="Ribokinase-like"/>
</dbReference>
<dbReference type="HOGENOM" id="CLU_019943_0_1_6"/>
<dbReference type="Gene3D" id="3.40.1190.20">
    <property type="match status" value="1"/>
</dbReference>
<evidence type="ECO:0000256" key="5">
    <source>
        <dbReference type="ARBA" id="ARBA00022723"/>
    </source>
</evidence>
<reference evidence="12 13" key="2">
    <citation type="submission" date="2014-05" db="EMBL/GenBank/DDBJ databases">
        <title>Genome sequence of the 3-chlorobenzoate degrading bacterium Pseudomonas knackmussii B13 shows multiple evidence for horizontal gene transfer.</title>
        <authorList>
            <person name="Miyazaki R."/>
            <person name="Bertelli C."/>
            <person name="Falquet L."/>
            <person name="Robinson-Rechavi M."/>
            <person name="Gharib W."/>
            <person name="Roy S."/>
            <person name="Van der Meer J.R."/>
        </authorList>
    </citation>
    <scope>NUCLEOTIDE SEQUENCE [LARGE SCALE GENOMIC DNA]</scope>
    <source>
        <strain evidence="12 13">B13</strain>
    </source>
</reference>
<evidence type="ECO:0000256" key="3">
    <source>
        <dbReference type="ARBA" id="ARBA00004868"/>
    </source>
</evidence>
<feature type="binding site" evidence="11">
    <location>
        <position position="130"/>
    </location>
    <ligand>
        <name>ATP</name>
        <dbReference type="ChEBI" id="CHEBI:30616"/>
    </ligand>
</feature>
<dbReference type="GO" id="GO:0009229">
    <property type="term" value="P:thiamine diphosphate biosynthetic process"/>
    <property type="evidence" value="ECO:0007669"/>
    <property type="project" value="UniProtKB-UniRule"/>
</dbReference>
<dbReference type="EMBL" id="HG322950">
    <property type="protein sequence ID" value="CDF83936.1"/>
    <property type="molecule type" value="Genomic_DNA"/>
</dbReference>
<dbReference type="HAMAP" id="MF_00228">
    <property type="entry name" value="Thz_kinase"/>
    <property type="match status" value="1"/>
</dbReference>
<dbReference type="GO" id="GO:0000287">
    <property type="term" value="F:magnesium ion binding"/>
    <property type="evidence" value="ECO:0007669"/>
    <property type="project" value="UniProtKB-UniRule"/>
</dbReference>
<evidence type="ECO:0000256" key="1">
    <source>
        <dbReference type="ARBA" id="ARBA00001771"/>
    </source>
</evidence>
<dbReference type="KEGG" id="pkc:PKB_2589"/>
<feature type="binding site" evidence="11">
    <location>
        <position position="55"/>
    </location>
    <ligand>
        <name>substrate</name>
    </ligand>
</feature>
<evidence type="ECO:0000256" key="7">
    <source>
        <dbReference type="ARBA" id="ARBA00022777"/>
    </source>
</evidence>
<keyword evidence="8 11" id="KW-0067">ATP-binding</keyword>
<keyword evidence="13" id="KW-1185">Reference proteome</keyword>
<evidence type="ECO:0000313" key="13">
    <source>
        <dbReference type="Proteomes" id="UP000025241"/>
    </source>
</evidence>
<name>A0A024HGA6_PSEKB</name>
<comment type="similarity">
    <text evidence="11">Belongs to the Thz kinase family.</text>
</comment>
<protein>
    <recommendedName>
        <fullName evidence="11">Hydroxyethylthiazole kinase</fullName>
        <ecNumber evidence="11">2.7.1.50</ecNumber>
    </recommendedName>
    <alternativeName>
        <fullName evidence="11">4-methyl-5-beta-hydroxyethylthiazole kinase</fullName>
        <shortName evidence="11">TH kinase</shortName>
        <shortName evidence="11">Thz kinase</shortName>
    </alternativeName>
</protein>
<keyword evidence="5 11" id="KW-0479">Metal-binding</keyword>
<proteinExistence type="inferred from homology"/>
<dbReference type="AlphaFoldDB" id="A0A024HGA6"/>
<dbReference type="OrthoDB" id="8909021at2"/>
<dbReference type="PIRSF" id="PIRSF000513">
    <property type="entry name" value="Thz_kinase"/>
    <property type="match status" value="1"/>
</dbReference>
<organism evidence="12 13">
    <name type="scientific">Pseudomonas knackmussii (strain DSM 6978 / CCUG 54928 / LMG 23759 / B13)</name>
    <dbReference type="NCBI Taxonomy" id="1301098"/>
    <lineage>
        <taxon>Bacteria</taxon>
        <taxon>Pseudomonadati</taxon>
        <taxon>Pseudomonadota</taxon>
        <taxon>Gammaproteobacteria</taxon>
        <taxon>Pseudomonadales</taxon>
        <taxon>Pseudomonadaceae</taxon>
        <taxon>Pseudomonas</taxon>
    </lineage>
</organism>
<evidence type="ECO:0000256" key="2">
    <source>
        <dbReference type="ARBA" id="ARBA00001946"/>
    </source>
</evidence>
<dbReference type="Pfam" id="PF02110">
    <property type="entry name" value="HK"/>
    <property type="match status" value="1"/>
</dbReference>
<keyword evidence="7 11" id="KW-0418">Kinase</keyword>
<dbReference type="SUPFAM" id="SSF53613">
    <property type="entry name" value="Ribokinase-like"/>
    <property type="match status" value="1"/>
</dbReference>
<dbReference type="GO" id="GO:0004417">
    <property type="term" value="F:hydroxyethylthiazole kinase activity"/>
    <property type="evidence" value="ECO:0007669"/>
    <property type="project" value="UniProtKB-UniRule"/>
</dbReference>
<dbReference type="STRING" id="1301098.PKB_2589"/>
<dbReference type="PRINTS" id="PR01099">
    <property type="entry name" value="HYETHTZKNASE"/>
</dbReference>
<accession>A0A024HGA6</accession>
<evidence type="ECO:0000256" key="6">
    <source>
        <dbReference type="ARBA" id="ARBA00022741"/>
    </source>
</evidence>
<evidence type="ECO:0000256" key="8">
    <source>
        <dbReference type="ARBA" id="ARBA00022840"/>
    </source>
</evidence>
<dbReference type="UniPathway" id="UPA00060">
    <property type="reaction ID" value="UER00139"/>
</dbReference>
<dbReference type="Proteomes" id="UP000025241">
    <property type="component" value="Chromosome I"/>
</dbReference>
<feature type="binding site" evidence="11">
    <location>
        <position position="211"/>
    </location>
    <ligand>
        <name>substrate</name>
    </ligand>
</feature>
<dbReference type="PATRIC" id="fig|1301098.3.peg.2598"/>
<keyword evidence="6 11" id="KW-0547">Nucleotide-binding</keyword>
<keyword evidence="4 11" id="KW-0808">Transferase</keyword>
<gene>
    <name evidence="11 12" type="primary">thiM</name>
    <name evidence="12" type="ORF">PKB_2589</name>
</gene>
<keyword evidence="9 11" id="KW-0460">Magnesium</keyword>
<dbReference type="GO" id="GO:0009228">
    <property type="term" value="P:thiamine biosynthetic process"/>
    <property type="evidence" value="ECO:0007669"/>
    <property type="project" value="UniProtKB-KW"/>
</dbReference>
<dbReference type="GO" id="GO:0005524">
    <property type="term" value="F:ATP binding"/>
    <property type="evidence" value="ECO:0007669"/>
    <property type="project" value="UniProtKB-UniRule"/>
</dbReference>
<evidence type="ECO:0000256" key="4">
    <source>
        <dbReference type="ARBA" id="ARBA00022679"/>
    </source>
</evidence>
<evidence type="ECO:0000256" key="11">
    <source>
        <dbReference type="HAMAP-Rule" id="MF_00228"/>
    </source>
</evidence>
<evidence type="ECO:0000313" key="12">
    <source>
        <dbReference type="EMBL" id="CDF83936.1"/>
    </source>
</evidence>
<keyword evidence="10 11" id="KW-0784">Thiamine biosynthesis</keyword>
<reference evidence="12 13" key="1">
    <citation type="submission" date="2013-03" db="EMBL/GenBank/DDBJ databases">
        <authorList>
            <person name="Linke B."/>
        </authorList>
    </citation>
    <scope>NUCLEOTIDE SEQUENCE [LARGE SCALE GENOMIC DNA]</scope>
    <source>
        <strain evidence="12 13">B13</strain>
    </source>
</reference>
<comment type="cofactor">
    <cofactor evidence="2 11">
        <name>Mg(2+)</name>
        <dbReference type="ChEBI" id="CHEBI:18420"/>
    </cofactor>
</comment>
<dbReference type="EC" id="2.7.1.50" evidence="11"/>
<dbReference type="NCBIfam" id="NF006830">
    <property type="entry name" value="PRK09355.1"/>
    <property type="match status" value="1"/>
</dbReference>
<comment type="pathway">
    <text evidence="3 11">Cofactor biosynthesis; thiamine diphosphate biosynthesis; 4-methyl-5-(2-phosphoethyl)-thiazole from 5-(2-hydroxyethyl)-4-methylthiazole: step 1/1.</text>
</comment>
<dbReference type="eggNOG" id="COG2145">
    <property type="taxonomic scope" value="Bacteria"/>
</dbReference>
<dbReference type="InterPro" id="IPR000417">
    <property type="entry name" value="Hyethyz_kinase"/>
</dbReference>